<feature type="non-terminal residue" evidence="1">
    <location>
        <position position="136"/>
    </location>
</feature>
<proteinExistence type="predicted"/>
<sequence length="136" mass="14752">MGGSFTVKKRVFDNATALPPCTTEMYLSHGEFEGGLFSSPTQRRSSNARNSFCSSFSPHRFHSYPIQMAYSNNNASFYSTSSAFGEFYTYPPPGRMLATGGSDVHAHHTLADRWGTAEWPGPVVGSSTNLQVAANG</sequence>
<name>A0ACB6ZNS8_THEGA</name>
<evidence type="ECO:0000313" key="2">
    <source>
        <dbReference type="Proteomes" id="UP000886501"/>
    </source>
</evidence>
<protein>
    <submittedName>
        <fullName evidence="1">Uncharacterized protein</fullName>
    </submittedName>
</protein>
<dbReference type="EMBL" id="MU117981">
    <property type="protein sequence ID" value="KAF9650791.1"/>
    <property type="molecule type" value="Genomic_DNA"/>
</dbReference>
<organism evidence="1 2">
    <name type="scientific">Thelephora ganbajun</name>
    <name type="common">Ganba fungus</name>
    <dbReference type="NCBI Taxonomy" id="370292"/>
    <lineage>
        <taxon>Eukaryota</taxon>
        <taxon>Fungi</taxon>
        <taxon>Dikarya</taxon>
        <taxon>Basidiomycota</taxon>
        <taxon>Agaricomycotina</taxon>
        <taxon>Agaricomycetes</taxon>
        <taxon>Thelephorales</taxon>
        <taxon>Thelephoraceae</taxon>
        <taxon>Thelephora</taxon>
    </lineage>
</organism>
<reference evidence="1" key="2">
    <citation type="journal article" date="2020" name="Nat. Commun.">
        <title>Large-scale genome sequencing of mycorrhizal fungi provides insights into the early evolution of symbiotic traits.</title>
        <authorList>
            <person name="Miyauchi S."/>
            <person name="Kiss E."/>
            <person name="Kuo A."/>
            <person name="Drula E."/>
            <person name="Kohler A."/>
            <person name="Sanchez-Garcia M."/>
            <person name="Morin E."/>
            <person name="Andreopoulos B."/>
            <person name="Barry K.W."/>
            <person name="Bonito G."/>
            <person name="Buee M."/>
            <person name="Carver A."/>
            <person name="Chen C."/>
            <person name="Cichocki N."/>
            <person name="Clum A."/>
            <person name="Culley D."/>
            <person name="Crous P.W."/>
            <person name="Fauchery L."/>
            <person name="Girlanda M."/>
            <person name="Hayes R.D."/>
            <person name="Keri Z."/>
            <person name="LaButti K."/>
            <person name="Lipzen A."/>
            <person name="Lombard V."/>
            <person name="Magnuson J."/>
            <person name="Maillard F."/>
            <person name="Murat C."/>
            <person name="Nolan M."/>
            <person name="Ohm R.A."/>
            <person name="Pangilinan J."/>
            <person name="Pereira M.F."/>
            <person name="Perotto S."/>
            <person name="Peter M."/>
            <person name="Pfister S."/>
            <person name="Riley R."/>
            <person name="Sitrit Y."/>
            <person name="Stielow J.B."/>
            <person name="Szollosi G."/>
            <person name="Zifcakova L."/>
            <person name="Stursova M."/>
            <person name="Spatafora J.W."/>
            <person name="Tedersoo L."/>
            <person name="Vaario L.M."/>
            <person name="Yamada A."/>
            <person name="Yan M."/>
            <person name="Wang P."/>
            <person name="Xu J."/>
            <person name="Bruns T."/>
            <person name="Baldrian P."/>
            <person name="Vilgalys R."/>
            <person name="Dunand C."/>
            <person name="Henrissat B."/>
            <person name="Grigoriev I.V."/>
            <person name="Hibbett D."/>
            <person name="Nagy L.G."/>
            <person name="Martin F.M."/>
        </authorList>
    </citation>
    <scope>NUCLEOTIDE SEQUENCE</scope>
    <source>
        <strain evidence="1">P2</strain>
    </source>
</reference>
<accession>A0ACB6ZNS8</accession>
<comment type="caution">
    <text evidence="1">The sequence shown here is derived from an EMBL/GenBank/DDBJ whole genome shotgun (WGS) entry which is preliminary data.</text>
</comment>
<evidence type="ECO:0000313" key="1">
    <source>
        <dbReference type="EMBL" id="KAF9650791.1"/>
    </source>
</evidence>
<keyword evidence="2" id="KW-1185">Reference proteome</keyword>
<dbReference type="Proteomes" id="UP000886501">
    <property type="component" value="Unassembled WGS sequence"/>
</dbReference>
<reference evidence="1" key="1">
    <citation type="submission" date="2019-10" db="EMBL/GenBank/DDBJ databases">
        <authorList>
            <consortium name="DOE Joint Genome Institute"/>
            <person name="Kuo A."/>
            <person name="Miyauchi S."/>
            <person name="Kiss E."/>
            <person name="Drula E."/>
            <person name="Kohler A."/>
            <person name="Sanchez-Garcia M."/>
            <person name="Andreopoulos B."/>
            <person name="Barry K.W."/>
            <person name="Bonito G."/>
            <person name="Buee M."/>
            <person name="Carver A."/>
            <person name="Chen C."/>
            <person name="Cichocki N."/>
            <person name="Clum A."/>
            <person name="Culley D."/>
            <person name="Crous P.W."/>
            <person name="Fauchery L."/>
            <person name="Girlanda M."/>
            <person name="Hayes R."/>
            <person name="Keri Z."/>
            <person name="Labutti K."/>
            <person name="Lipzen A."/>
            <person name="Lombard V."/>
            <person name="Magnuson J."/>
            <person name="Maillard F."/>
            <person name="Morin E."/>
            <person name="Murat C."/>
            <person name="Nolan M."/>
            <person name="Ohm R."/>
            <person name="Pangilinan J."/>
            <person name="Pereira M."/>
            <person name="Perotto S."/>
            <person name="Peter M."/>
            <person name="Riley R."/>
            <person name="Sitrit Y."/>
            <person name="Stielow B."/>
            <person name="Szollosi G."/>
            <person name="Zifcakova L."/>
            <person name="Stursova M."/>
            <person name="Spatafora J.W."/>
            <person name="Tedersoo L."/>
            <person name="Vaario L.-M."/>
            <person name="Yamada A."/>
            <person name="Yan M."/>
            <person name="Wang P."/>
            <person name="Xu J."/>
            <person name="Bruns T."/>
            <person name="Baldrian P."/>
            <person name="Vilgalys R."/>
            <person name="Henrissat B."/>
            <person name="Grigoriev I.V."/>
            <person name="Hibbett D."/>
            <person name="Nagy L.G."/>
            <person name="Martin F.M."/>
        </authorList>
    </citation>
    <scope>NUCLEOTIDE SEQUENCE</scope>
    <source>
        <strain evidence="1">P2</strain>
    </source>
</reference>
<gene>
    <name evidence="1" type="ORF">BDM02DRAFT_3111584</name>
</gene>